<evidence type="ECO:0000313" key="1">
    <source>
        <dbReference type="EMBL" id="EKC24714.1"/>
    </source>
</evidence>
<proteinExistence type="predicted"/>
<dbReference type="InParanoid" id="K1Q043"/>
<protein>
    <submittedName>
        <fullName evidence="1">Uncharacterized protein</fullName>
    </submittedName>
</protein>
<dbReference type="HOGENOM" id="CLU_007742_5_0_1"/>
<dbReference type="EMBL" id="JH815755">
    <property type="protein sequence ID" value="EKC24714.1"/>
    <property type="molecule type" value="Genomic_DNA"/>
</dbReference>
<sequence length="402" mass="45444">MLLWRPCTVKLVIYNFKELQELEKSIYPKYKEIASNIPVQKADLSKNSQELTTAINKQGKVWHIEIDTIITNLKSDVEEIESKYLVVLNKQEDQITRTISEITQTIADIKKLLNSNDVSLVSEYKSKNAEFRRLPPTLKVPLPNFRSREIHTDQLTELFGSLSAVSFTSEKQGCSVSTQGTDYKPQDRLLRNKPRVTTTVNTSCRPLYDVTCLNDTEMWMCGNDMLNLYNTCDNQMKSIQTKSGSKPKDIAKDIAITKSGDIVYPDEDDRTVNIANTCSAQIQTMIRLRGWMWRWIPVNVCSTNSGDLLVVMNSDDNDKQTKVVRYSGLTEKQSIQFNDKGQPLYSPGGIFSTKYISENRNLDICVSDRGARAVVVVNQAGKLRFSYTGPVSSTKGKLYPSG</sequence>
<organism evidence="1">
    <name type="scientific">Magallana gigas</name>
    <name type="common">Pacific oyster</name>
    <name type="synonym">Crassostrea gigas</name>
    <dbReference type="NCBI Taxonomy" id="29159"/>
    <lineage>
        <taxon>Eukaryota</taxon>
        <taxon>Metazoa</taxon>
        <taxon>Spiralia</taxon>
        <taxon>Lophotrochozoa</taxon>
        <taxon>Mollusca</taxon>
        <taxon>Bivalvia</taxon>
        <taxon>Autobranchia</taxon>
        <taxon>Pteriomorphia</taxon>
        <taxon>Ostreida</taxon>
        <taxon>Ostreoidea</taxon>
        <taxon>Ostreidae</taxon>
        <taxon>Magallana</taxon>
    </lineage>
</organism>
<accession>K1Q043</accession>
<reference evidence="1" key="1">
    <citation type="journal article" date="2012" name="Nature">
        <title>The oyster genome reveals stress adaptation and complexity of shell formation.</title>
        <authorList>
            <person name="Zhang G."/>
            <person name="Fang X."/>
            <person name="Guo X."/>
            <person name="Li L."/>
            <person name="Luo R."/>
            <person name="Xu F."/>
            <person name="Yang P."/>
            <person name="Zhang L."/>
            <person name="Wang X."/>
            <person name="Qi H."/>
            <person name="Xiong Z."/>
            <person name="Que H."/>
            <person name="Xie Y."/>
            <person name="Holland P.W."/>
            <person name="Paps J."/>
            <person name="Zhu Y."/>
            <person name="Wu F."/>
            <person name="Chen Y."/>
            <person name="Wang J."/>
            <person name="Peng C."/>
            <person name="Meng J."/>
            <person name="Yang L."/>
            <person name="Liu J."/>
            <person name="Wen B."/>
            <person name="Zhang N."/>
            <person name="Huang Z."/>
            <person name="Zhu Q."/>
            <person name="Feng Y."/>
            <person name="Mount A."/>
            <person name="Hedgecock D."/>
            <person name="Xu Z."/>
            <person name="Liu Y."/>
            <person name="Domazet-Loso T."/>
            <person name="Du Y."/>
            <person name="Sun X."/>
            <person name="Zhang S."/>
            <person name="Liu B."/>
            <person name="Cheng P."/>
            <person name="Jiang X."/>
            <person name="Li J."/>
            <person name="Fan D."/>
            <person name="Wang W."/>
            <person name="Fu W."/>
            <person name="Wang T."/>
            <person name="Wang B."/>
            <person name="Zhang J."/>
            <person name="Peng Z."/>
            <person name="Li Y."/>
            <person name="Li N."/>
            <person name="Wang J."/>
            <person name="Chen M."/>
            <person name="He Y."/>
            <person name="Tan F."/>
            <person name="Song X."/>
            <person name="Zheng Q."/>
            <person name="Huang R."/>
            <person name="Yang H."/>
            <person name="Du X."/>
            <person name="Chen L."/>
            <person name="Yang M."/>
            <person name="Gaffney P.M."/>
            <person name="Wang S."/>
            <person name="Luo L."/>
            <person name="She Z."/>
            <person name="Ming Y."/>
            <person name="Huang W."/>
            <person name="Zhang S."/>
            <person name="Huang B."/>
            <person name="Zhang Y."/>
            <person name="Qu T."/>
            <person name="Ni P."/>
            <person name="Miao G."/>
            <person name="Wang J."/>
            <person name="Wang Q."/>
            <person name="Steinberg C.E."/>
            <person name="Wang H."/>
            <person name="Li N."/>
            <person name="Qian L."/>
            <person name="Zhang G."/>
            <person name="Li Y."/>
            <person name="Yang H."/>
            <person name="Liu X."/>
            <person name="Wang J."/>
            <person name="Yin Y."/>
            <person name="Wang J."/>
        </authorList>
    </citation>
    <scope>NUCLEOTIDE SEQUENCE [LARGE SCALE GENOMIC DNA]</scope>
    <source>
        <strain evidence="1">05x7-T-G4-1.051#20</strain>
    </source>
</reference>
<dbReference type="AlphaFoldDB" id="K1Q043"/>
<name>K1Q043_MAGGI</name>
<dbReference type="SUPFAM" id="SSF63829">
    <property type="entry name" value="Calcium-dependent phosphotriesterase"/>
    <property type="match status" value="1"/>
</dbReference>
<dbReference type="InterPro" id="IPR011042">
    <property type="entry name" value="6-blade_b-propeller_TolB-like"/>
</dbReference>
<gene>
    <name evidence="1" type="ORF">CGI_10005026</name>
</gene>
<dbReference type="Gene3D" id="2.120.10.30">
    <property type="entry name" value="TolB, C-terminal domain"/>
    <property type="match status" value="1"/>
</dbReference>